<reference evidence="12 13" key="1">
    <citation type="submission" date="2011-11" db="EMBL/GenBank/DDBJ databases">
        <title>Complete sequence of Granulicella mallensis MP5ACTX8.</title>
        <authorList>
            <consortium name="US DOE Joint Genome Institute"/>
            <person name="Lucas S."/>
            <person name="Copeland A."/>
            <person name="Lapidus A."/>
            <person name="Cheng J.-F."/>
            <person name="Goodwin L."/>
            <person name="Pitluck S."/>
            <person name="Peters L."/>
            <person name="Lu M."/>
            <person name="Detter J.C."/>
            <person name="Han C."/>
            <person name="Tapia R."/>
            <person name="Land M."/>
            <person name="Hauser L."/>
            <person name="Kyrpides N."/>
            <person name="Ivanova N."/>
            <person name="Mikhailova N."/>
            <person name="Pagani I."/>
            <person name="Rawat S."/>
            <person name="Mannisto M."/>
            <person name="Haggblom M."/>
            <person name="Woyke T."/>
        </authorList>
    </citation>
    <scope>NUCLEOTIDE SEQUENCE [LARGE SCALE GENOMIC DNA]</scope>
    <source>
        <strain evidence="13">ATCC BAA-1857 / DSM 23137 / MP5ACTX8</strain>
    </source>
</reference>
<dbReference type="InterPro" id="IPR015943">
    <property type="entry name" value="WD40/YVTN_repeat-like_dom_sf"/>
</dbReference>
<dbReference type="PANTHER" id="PTHR43253">
    <property type="entry name" value="TRICORN PROTEASE HOMOLOG 2-RELATED"/>
    <property type="match status" value="1"/>
</dbReference>
<comment type="subcellular location">
    <subcellularLocation>
        <location evidence="1 7">Cytoplasm</location>
    </subcellularLocation>
</comment>
<dbReference type="SUPFAM" id="SSF50156">
    <property type="entry name" value="PDZ domain-like"/>
    <property type="match status" value="1"/>
</dbReference>
<feature type="compositionally biased region" description="Pro residues" evidence="9">
    <location>
        <begin position="1105"/>
        <end position="1116"/>
    </location>
</feature>
<proteinExistence type="inferred from homology"/>
<feature type="compositionally biased region" description="Basic and acidic residues" evidence="9">
    <location>
        <begin position="553"/>
        <end position="597"/>
    </location>
</feature>
<dbReference type="GO" id="GO:0008236">
    <property type="term" value="F:serine-type peptidase activity"/>
    <property type="evidence" value="ECO:0007669"/>
    <property type="project" value="UniProtKB-UniRule"/>
</dbReference>
<dbReference type="Gene3D" id="3.90.226.10">
    <property type="entry name" value="2-enoyl-CoA Hydratase, Chain A, domain 1"/>
    <property type="match status" value="1"/>
</dbReference>
<dbReference type="Gene3D" id="3.30.750.44">
    <property type="match status" value="1"/>
</dbReference>
<feature type="chain" id="PRO_5003512892" description="Tricorn protease homolog" evidence="10">
    <location>
        <begin position="24"/>
        <end position="1127"/>
    </location>
</feature>
<dbReference type="InterPro" id="IPR028204">
    <property type="entry name" value="Tricorn_C1"/>
</dbReference>
<dbReference type="GO" id="GO:0005737">
    <property type="term" value="C:cytoplasm"/>
    <property type="evidence" value="ECO:0007669"/>
    <property type="project" value="UniProtKB-SubCell"/>
</dbReference>
<keyword evidence="6 7" id="KW-0720">Serine protease</keyword>
<sequence precursor="true">MRRIVFAPLLCLLALFALPQVHAQAPHLLRAPSISETQIAFRYADDIWLVSRDGGAARRLTSTSNITDGPFFSPDGNTIAYSATAAGNTDIYTIPATGGAPKRITYRPGGNYVTGWTPDGHDLLMQSMQNAVRVYFQLYRVHADGSGLPERLPLPSAWYGTLSPDGSHLAYNPWLQWQEESWKRYRGGQTQPVWIVDLKTLDRIKIPRENSNDRYPLWLGDSVYFLSDRNGPTSLFRYDVKSKEVKQLVENHGFELKTLAGRGNTLVYEQFGTIHLYDLTGGADHLVNISLDGDLPSLVPHLAKISSGEIQNADISPTGVRAVFEAHGDIFTVPAEKGDVRNLTNSSGSAERAPAWSPDGKRIAYFSDATGEYKLYLRDQDGLSAPKVIDLGPDPTYYYSPTWSPDSKRIVFSDKRLNLWYVNVDPALGPAKPIKVDTDLREGFGPAGFSASFSPDSQWILYARSLPSLEDAAFLYSIATGKTTQITDGMSHVTNPVFDKSGKYLYFTASTDIGPAIDGFGLGSLNRTATASVYIAVLSKDEKSPIPPESDDEKSKADDDKKPAPDQAGKSDEKKDAAKDSDKKDDKDKDKDKKDKPTPPTKIDLDGIQQRILALPIPARNYVTLVTGKEGVILLGEGNAAANPSAGNGIMRSVWRFTLETRKTEDVLHDSTAIATSFDGEKALYMKGSGWFIAKVSDLNPGAADGTPGKGLNLDGMTAKIDPRAEWRQMYAETWRIEREFFYDPGFHGLNLKKISDRYAPYLDGLSCRNDLTYLQKEMLGEITVGHMFIGGPHTDNDAPKSGLLGADYAVDHDRYKFAHIVNGGNWNPKMYSPLTQPGVNVHEGDYLLAVNGTPLHATDNLYAAFEGLAGKQTTITVGSNPEGAGSRDVLVVPVASEGEMRFHAWIEENIRRTNELSNGQIAYVYLPNTAGEGFDSFNRYFFAQTEKKAVIVDERYNQGGDIADYVIDVLKRTPMLNYESRQGLHTTEPTGAIYGPKAMLINQNAGSGGDAMPWLFRQAKLGPLVGTRTWGGLVGIGGYPPLLDGGSITAPRTALYGLHGVFEIENHGVAPDVEVEDDPKLVAAGHDPQLEKAVSILLDELKQNPPPQFVTPPYPDYHQNDGLGGK</sequence>
<gene>
    <name evidence="12" type="ordered locus">AciX8_4391</name>
</gene>
<dbReference type="InterPro" id="IPR005151">
    <property type="entry name" value="Tail-specific_protease"/>
</dbReference>
<accession>G8NU29</accession>
<feature type="region of interest" description="Disordered" evidence="9">
    <location>
        <begin position="542"/>
        <end position="605"/>
    </location>
</feature>
<dbReference type="HOGENOM" id="CLU_005503_1_0_0"/>
<dbReference type="Pfam" id="PF26549">
    <property type="entry name" value="Tricorn_N"/>
    <property type="match status" value="1"/>
</dbReference>
<dbReference type="Gene3D" id="2.130.10.10">
    <property type="entry name" value="YVTN repeat-like/Quinoprotein amine dehydrogenase"/>
    <property type="match status" value="1"/>
</dbReference>
<dbReference type="GO" id="GO:0006508">
    <property type="term" value="P:proteolysis"/>
    <property type="evidence" value="ECO:0007669"/>
    <property type="project" value="UniProtKB-UniRule"/>
</dbReference>
<dbReference type="InterPro" id="IPR012393">
    <property type="entry name" value="Tricorn_protease"/>
</dbReference>
<name>G8NU29_GRAMM</name>
<evidence type="ECO:0000256" key="1">
    <source>
        <dbReference type="ARBA" id="ARBA00004496"/>
    </source>
</evidence>
<dbReference type="Pfam" id="PF26550">
    <property type="entry name" value="Tricorn_2nd"/>
    <property type="match status" value="1"/>
</dbReference>
<evidence type="ECO:0000256" key="7">
    <source>
        <dbReference type="PIRNR" id="PIRNR036421"/>
    </source>
</evidence>
<keyword evidence="3 7" id="KW-0963">Cytoplasm</keyword>
<evidence type="ECO:0000256" key="10">
    <source>
        <dbReference type="SAM" id="SignalP"/>
    </source>
</evidence>
<comment type="similarity">
    <text evidence="2 7">Belongs to the peptidase S41B family.</text>
</comment>
<evidence type="ECO:0000256" key="3">
    <source>
        <dbReference type="ARBA" id="ARBA00022490"/>
    </source>
</evidence>
<dbReference type="EC" id="3.4.21.-" evidence="7"/>
<dbReference type="Proteomes" id="UP000007113">
    <property type="component" value="Chromosome"/>
</dbReference>
<feature type="active site" description="Charge relay system" evidence="8">
    <location>
        <position position="787"/>
    </location>
</feature>
<dbReference type="InterPro" id="IPR036034">
    <property type="entry name" value="PDZ_sf"/>
</dbReference>
<dbReference type="Pfam" id="PF03572">
    <property type="entry name" value="Peptidase_S41"/>
    <property type="match status" value="1"/>
</dbReference>
<feature type="active site" description="Charge relay system" evidence="8">
    <location>
        <position position="1066"/>
    </location>
</feature>
<keyword evidence="13" id="KW-1185">Reference proteome</keyword>
<dbReference type="Gene3D" id="2.120.10.60">
    <property type="entry name" value="Tricorn protease N-terminal domain"/>
    <property type="match status" value="1"/>
</dbReference>
<dbReference type="Gene3D" id="2.30.42.10">
    <property type="match status" value="1"/>
</dbReference>
<evidence type="ECO:0000256" key="9">
    <source>
        <dbReference type="SAM" id="MobiDB-lite"/>
    </source>
</evidence>
<dbReference type="SUPFAM" id="SSF69304">
    <property type="entry name" value="Tricorn protease N-terminal domain"/>
    <property type="match status" value="2"/>
</dbReference>
<keyword evidence="10" id="KW-0732">Signal</keyword>
<dbReference type="Pfam" id="PF14684">
    <property type="entry name" value="Tricorn_C1"/>
    <property type="match status" value="1"/>
</dbReference>
<comment type="function">
    <text evidence="7">Degrades oligopeptides.</text>
</comment>
<keyword evidence="4 7" id="KW-0645">Protease</keyword>
<dbReference type="CDD" id="cd07562">
    <property type="entry name" value="Peptidase_S41_TRI"/>
    <property type="match status" value="1"/>
</dbReference>
<evidence type="ECO:0000256" key="5">
    <source>
        <dbReference type="ARBA" id="ARBA00022801"/>
    </source>
</evidence>
<dbReference type="InterPro" id="IPR029414">
    <property type="entry name" value="Tricorn_PDZ"/>
</dbReference>
<dbReference type="AlphaFoldDB" id="G8NU29"/>
<protein>
    <recommendedName>
        <fullName evidence="7">Tricorn protease homolog</fullName>
        <ecNumber evidence="7">3.4.21.-</ecNumber>
    </recommendedName>
</protein>
<dbReference type="RefSeq" id="WP_014267535.1">
    <property type="nucleotide sequence ID" value="NC_016631.1"/>
</dbReference>
<evidence type="ECO:0000259" key="11">
    <source>
        <dbReference type="SMART" id="SM00245"/>
    </source>
</evidence>
<feature type="signal peptide" evidence="10">
    <location>
        <begin position="1"/>
        <end position="23"/>
    </location>
</feature>
<dbReference type="InterPro" id="IPR029045">
    <property type="entry name" value="ClpP/crotonase-like_dom_sf"/>
</dbReference>
<evidence type="ECO:0000256" key="6">
    <source>
        <dbReference type="ARBA" id="ARBA00022825"/>
    </source>
</evidence>
<feature type="region of interest" description="Disordered" evidence="9">
    <location>
        <begin position="1104"/>
        <end position="1127"/>
    </location>
</feature>
<evidence type="ECO:0000256" key="2">
    <source>
        <dbReference type="ARBA" id="ARBA00008524"/>
    </source>
</evidence>
<dbReference type="eggNOG" id="COG0793">
    <property type="taxonomic scope" value="Bacteria"/>
</dbReference>
<dbReference type="PIRSF" id="PIRSF036421">
    <property type="entry name" value="Tricorn_protease"/>
    <property type="match status" value="1"/>
</dbReference>
<evidence type="ECO:0000256" key="4">
    <source>
        <dbReference type="ARBA" id="ARBA00022670"/>
    </source>
</evidence>
<dbReference type="EMBL" id="CP003130">
    <property type="protein sequence ID" value="AEU38664.1"/>
    <property type="molecule type" value="Genomic_DNA"/>
</dbReference>
<evidence type="ECO:0000313" key="12">
    <source>
        <dbReference type="EMBL" id="AEU38664.1"/>
    </source>
</evidence>
<feature type="active site" description="Nucleophile" evidence="8">
    <location>
        <position position="1008"/>
    </location>
</feature>
<organism evidence="12 13">
    <name type="scientific">Granulicella mallensis (strain ATCC BAA-1857 / DSM 23137 / MP5ACTX8)</name>
    <dbReference type="NCBI Taxonomy" id="682795"/>
    <lineage>
        <taxon>Bacteria</taxon>
        <taxon>Pseudomonadati</taxon>
        <taxon>Acidobacteriota</taxon>
        <taxon>Terriglobia</taxon>
        <taxon>Terriglobales</taxon>
        <taxon>Acidobacteriaceae</taxon>
        <taxon>Granulicella</taxon>
    </lineage>
</organism>
<keyword evidence="5 7" id="KW-0378">Hydrolase</keyword>
<dbReference type="SUPFAM" id="SSF52096">
    <property type="entry name" value="ClpP/crotonase"/>
    <property type="match status" value="1"/>
</dbReference>
<dbReference type="eggNOG" id="COG4946">
    <property type="taxonomic scope" value="Bacteria"/>
</dbReference>
<dbReference type="SMART" id="SM00245">
    <property type="entry name" value="TSPc"/>
    <property type="match status" value="1"/>
</dbReference>
<dbReference type="Pfam" id="PF14685">
    <property type="entry name" value="PDZ_Tricorn"/>
    <property type="match status" value="1"/>
</dbReference>
<evidence type="ECO:0000256" key="8">
    <source>
        <dbReference type="PIRSR" id="PIRSR036421-1"/>
    </source>
</evidence>
<dbReference type="KEGG" id="gma:AciX8_4391"/>
<dbReference type="PANTHER" id="PTHR43253:SF1">
    <property type="entry name" value="TRICORN PROTEASE HOMOLOG 2-RELATED"/>
    <property type="match status" value="1"/>
</dbReference>
<feature type="domain" description="Tail specific protease" evidence="11">
    <location>
        <begin position="885"/>
        <end position="1077"/>
    </location>
</feature>
<dbReference type="OrthoDB" id="9812068at2"/>
<evidence type="ECO:0000313" key="13">
    <source>
        <dbReference type="Proteomes" id="UP000007113"/>
    </source>
</evidence>
<dbReference type="STRING" id="682795.AciX8_4391"/>